<feature type="transmembrane region" description="Helical" evidence="1">
    <location>
        <begin position="120"/>
        <end position="145"/>
    </location>
</feature>
<keyword evidence="3" id="KW-0645">Protease</keyword>
<keyword evidence="3" id="KW-0378">Hydrolase</keyword>
<dbReference type="InterPro" id="IPR052710">
    <property type="entry name" value="CAAX_protease"/>
</dbReference>
<feature type="domain" description="CAAX prenyl protease 2/Lysostaphin resistance protein A-like" evidence="2">
    <location>
        <begin position="120"/>
        <end position="206"/>
    </location>
</feature>
<comment type="caution">
    <text evidence="3">The sequence shown here is derived from an EMBL/GenBank/DDBJ whole genome shotgun (WGS) entry which is preliminary data.</text>
</comment>
<gene>
    <name evidence="3" type="ORF">K7J14_15775</name>
</gene>
<evidence type="ECO:0000259" key="2">
    <source>
        <dbReference type="Pfam" id="PF02517"/>
    </source>
</evidence>
<organism evidence="3 4">
    <name type="scientific">Teretinema zuelzerae</name>
    <dbReference type="NCBI Taxonomy" id="156"/>
    <lineage>
        <taxon>Bacteria</taxon>
        <taxon>Pseudomonadati</taxon>
        <taxon>Spirochaetota</taxon>
        <taxon>Spirochaetia</taxon>
        <taxon>Spirochaetales</taxon>
        <taxon>Treponemataceae</taxon>
        <taxon>Teretinema</taxon>
    </lineage>
</organism>
<dbReference type="RefSeq" id="WP_230758683.1">
    <property type="nucleotide sequence ID" value="NZ_JAINWA010000003.1"/>
</dbReference>
<reference evidence="3" key="1">
    <citation type="submission" date="2021-08" db="EMBL/GenBank/DDBJ databases">
        <title>Comparative analyses of Brucepasteria parasyntrophica and Teretinema zuelzerae.</title>
        <authorList>
            <person name="Song Y."/>
            <person name="Brune A."/>
        </authorList>
    </citation>
    <scope>NUCLEOTIDE SEQUENCE</scope>
    <source>
        <strain evidence="3">DSM 1903</strain>
    </source>
</reference>
<feature type="transmembrane region" description="Helical" evidence="1">
    <location>
        <begin position="36"/>
        <end position="55"/>
    </location>
</feature>
<dbReference type="Pfam" id="PF02517">
    <property type="entry name" value="Rce1-like"/>
    <property type="match status" value="1"/>
</dbReference>
<accession>A0AAE3JMZ7</accession>
<evidence type="ECO:0000313" key="4">
    <source>
        <dbReference type="Proteomes" id="UP001198163"/>
    </source>
</evidence>
<feature type="transmembrane region" description="Helical" evidence="1">
    <location>
        <begin position="157"/>
        <end position="186"/>
    </location>
</feature>
<sequence length="254" mass="27243">MNSTTETSVSSLFGVYLGIVSAIYLIPLFLGDMPAQFLSASTSLAIVAVPLFYSMARRRSFFAWGKNGVCKSLPGFAAGICVLLFIAMFASTLGLSLLLAPVHRLFPEISSGAMPRYERFAVKFVLTALLPAICEELTFRGFFYFSLRRTMSNRKALILSSLLFAVLHPIPASLPVVFVAGLALGAAAGLTGSVVPSILMHVLHNSLLLAIVPVWSAMDPGVVEMLILLGAGFACCVIAWFAVKNRFIRTASPS</sequence>
<dbReference type="PANTHER" id="PTHR36435:SF1">
    <property type="entry name" value="CAAX AMINO TERMINAL PROTEASE FAMILY PROTEIN"/>
    <property type="match status" value="1"/>
</dbReference>
<evidence type="ECO:0000313" key="3">
    <source>
        <dbReference type="EMBL" id="MCD1656159.1"/>
    </source>
</evidence>
<keyword evidence="1" id="KW-0812">Transmembrane</keyword>
<proteinExistence type="predicted"/>
<dbReference type="InterPro" id="IPR003675">
    <property type="entry name" value="Rce1/LyrA-like_dom"/>
</dbReference>
<keyword evidence="1" id="KW-0472">Membrane</keyword>
<dbReference type="GO" id="GO:0004175">
    <property type="term" value="F:endopeptidase activity"/>
    <property type="evidence" value="ECO:0007669"/>
    <property type="project" value="UniProtKB-ARBA"/>
</dbReference>
<dbReference type="Proteomes" id="UP001198163">
    <property type="component" value="Unassembled WGS sequence"/>
</dbReference>
<evidence type="ECO:0000256" key="1">
    <source>
        <dbReference type="SAM" id="Phobius"/>
    </source>
</evidence>
<protein>
    <submittedName>
        <fullName evidence="3">CPBP family intramembrane metalloprotease</fullName>
    </submittedName>
</protein>
<dbReference type="GO" id="GO:0080120">
    <property type="term" value="P:CAAX-box protein maturation"/>
    <property type="evidence" value="ECO:0007669"/>
    <property type="project" value="UniProtKB-ARBA"/>
</dbReference>
<feature type="transmembrane region" description="Helical" evidence="1">
    <location>
        <begin position="76"/>
        <end position="100"/>
    </location>
</feature>
<dbReference type="PANTHER" id="PTHR36435">
    <property type="entry name" value="SLR1288 PROTEIN"/>
    <property type="match status" value="1"/>
</dbReference>
<keyword evidence="4" id="KW-1185">Reference proteome</keyword>
<dbReference type="EMBL" id="JAINWA010000003">
    <property type="protein sequence ID" value="MCD1656159.1"/>
    <property type="molecule type" value="Genomic_DNA"/>
</dbReference>
<dbReference type="AlphaFoldDB" id="A0AAE3JMZ7"/>
<keyword evidence="1" id="KW-1133">Transmembrane helix</keyword>
<feature type="transmembrane region" description="Helical" evidence="1">
    <location>
        <begin position="12"/>
        <end position="30"/>
    </location>
</feature>
<feature type="transmembrane region" description="Helical" evidence="1">
    <location>
        <begin position="198"/>
        <end position="218"/>
    </location>
</feature>
<keyword evidence="3" id="KW-0482">Metalloprotease</keyword>
<feature type="transmembrane region" description="Helical" evidence="1">
    <location>
        <begin position="225"/>
        <end position="243"/>
    </location>
</feature>
<dbReference type="GO" id="GO:0008237">
    <property type="term" value="F:metallopeptidase activity"/>
    <property type="evidence" value="ECO:0007669"/>
    <property type="project" value="UniProtKB-KW"/>
</dbReference>
<name>A0AAE3JMZ7_9SPIR</name>